<reference evidence="1" key="1">
    <citation type="journal article" date="2015" name="Nature">
        <title>Complex archaea that bridge the gap between prokaryotes and eukaryotes.</title>
        <authorList>
            <person name="Spang A."/>
            <person name="Saw J.H."/>
            <person name="Jorgensen S.L."/>
            <person name="Zaremba-Niedzwiedzka K."/>
            <person name="Martijn J."/>
            <person name="Lind A.E."/>
            <person name="van Eijk R."/>
            <person name="Schleper C."/>
            <person name="Guy L."/>
            <person name="Ettema T.J."/>
        </authorList>
    </citation>
    <scope>NUCLEOTIDE SEQUENCE</scope>
</reference>
<evidence type="ECO:0000313" key="1">
    <source>
        <dbReference type="EMBL" id="KKM89105.1"/>
    </source>
</evidence>
<protein>
    <submittedName>
        <fullName evidence="1">Uncharacterized protein</fullName>
    </submittedName>
</protein>
<proteinExistence type="predicted"/>
<accession>A0A0F9NJU7</accession>
<gene>
    <name evidence="1" type="ORF">LCGC14_1251980</name>
</gene>
<organism evidence="1">
    <name type="scientific">marine sediment metagenome</name>
    <dbReference type="NCBI Taxonomy" id="412755"/>
    <lineage>
        <taxon>unclassified sequences</taxon>
        <taxon>metagenomes</taxon>
        <taxon>ecological metagenomes</taxon>
    </lineage>
</organism>
<sequence length="122" mass="13258">MTTETKAIVESEVREAYADSWLPWGKEALDRRNLSFKASQPIGPGELSDVLAIIGPYNSFGPAPVALAIQGADPKATIWVAREGSPCLYIRTTAPAAMRATLLRVEADEIGTEDGVIRAWWD</sequence>
<dbReference type="AlphaFoldDB" id="A0A0F9NJU7"/>
<name>A0A0F9NJU7_9ZZZZ</name>
<dbReference type="EMBL" id="LAZR01006869">
    <property type="protein sequence ID" value="KKM89105.1"/>
    <property type="molecule type" value="Genomic_DNA"/>
</dbReference>
<comment type="caution">
    <text evidence="1">The sequence shown here is derived from an EMBL/GenBank/DDBJ whole genome shotgun (WGS) entry which is preliminary data.</text>
</comment>